<dbReference type="Proteomes" id="UP000789920">
    <property type="component" value="Unassembled WGS sequence"/>
</dbReference>
<evidence type="ECO:0000313" key="2">
    <source>
        <dbReference type="Proteomes" id="UP000789920"/>
    </source>
</evidence>
<comment type="caution">
    <text evidence="1">The sequence shown here is derived from an EMBL/GenBank/DDBJ whole genome shotgun (WGS) entry which is preliminary data.</text>
</comment>
<keyword evidence="2" id="KW-1185">Reference proteome</keyword>
<reference evidence="1" key="1">
    <citation type="submission" date="2021-06" db="EMBL/GenBank/DDBJ databases">
        <authorList>
            <person name="Kallberg Y."/>
            <person name="Tangrot J."/>
            <person name="Rosling A."/>
        </authorList>
    </citation>
    <scope>NUCLEOTIDE SEQUENCE</scope>
    <source>
        <strain evidence="1">MA461A</strain>
    </source>
</reference>
<protein>
    <submittedName>
        <fullName evidence="1">28986_t:CDS:1</fullName>
    </submittedName>
</protein>
<gene>
    <name evidence="1" type="ORF">RPERSI_LOCUS12833</name>
</gene>
<proteinExistence type="predicted"/>
<organism evidence="1 2">
    <name type="scientific">Racocetra persica</name>
    <dbReference type="NCBI Taxonomy" id="160502"/>
    <lineage>
        <taxon>Eukaryota</taxon>
        <taxon>Fungi</taxon>
        <taxon>Fungi incertae sedis</taxon>
        <taxon>Mucoromycota</taxon>
        <taxon>Glomeromycotina</taxon>
        <taxon>Glomeromycetes</taxon>
        <taxon>Diversisporales</taxon>
        <taxon>Gigasporaceae</taxon>
        <taxon>Racocetra</taxon>
    </lineage>
</organism>
<accession>A0ACA9Q4W2</accession>
<evidence type="ECO:0000313" key="1">
    <source>
        <dbReference type="EMBL" id="CAG8737743.1"/>
    </source>
</evidence>
<dbReference type="EMBL" id="CAJVQC010027856">
    <property type="protein sequence ID" value="CAG8737743.1"/>
    <property type="molecule type" value="Genomic_DNA"/>
</dbReference>
<name>A0ACA9Q4W2_9GLOM</name>
<sequence length="120" mass="14092">MGNEYPVFDKKQPNKLSESEIESFFEVDENNQSTRHILRYTDRYTDFGKLYCMSCGDVLLFIESDKVDDKVDGYGKKTCDICKSFTYCATHTYEFRRDDVSELRDKLKTVQSEYTIGEDI</sequence>